<reference evidence="2 3" key="1">
    <citation type="submission" date="2019-03" db="EMBL/GenBank/DDBJ databases">
        <title>First draft genome of Liparis tanakae, snailfish: a comprehensive survey of snailfish specific genes.</title>
        <authorList>
            <person name="Kim W."/>
            <person name="Song I."/>
            <person name="Jeong J.-H."/>
            <person name="Kim D."/>
            <person name="Kim S."/>
            <person name="Ryu S."/>
            <person name="Song J.Y."/>
            <person name="Lee S.K."/>
        </authorList>
    </citation>
    <scope>NUCLEOTIDE SEQUENCE [LARGE SCALE GENOMIC DNA]</scope>
    <source>
        <tissue evidence="2">Muscle</tissue>
    </source>
</reference>
<evidence type="ECO:0000313" key="2">
    <source>
        <dbReference type="EMBL" id="TNN55024.1"/>
    </source>
</evidence>
<comment type="caution">
    <text evidence="2">The sequence shown here is derived from an EMBL/GenBank/DDBJ whole genome shotgun (WGS) entry which is preliminary data.</text>
</comment>
<gene>
    <name evidence="2" type="ORF">EYF80_034730</name>
</gene>
<dbReference type="AlphaFoldDB" id="A0A4Z2GQM8"/>
<evidence type="ECO:0000256" key="1">
    <source>
        <dbReference type="SAM" id="MobiDB-lite"/>
    </source>
</evidence>
<feature type="region of interest" description="Disordered" evidence="1">
    <location>
        <begin position="1"/>
        <end position="22"/>
    </location>
</feature>
<name>A0A4Z2GQM8_9TELE</name>
<sequence length="74" mass="8500">MFNAKTYGESASIHLERGERKTTETCAYPESSLRNVINAYGIVIQRGFNQRTASPYRGYKPQFDLKQHYVTIVP</sequence>
<dbReference type="Proteomes" id="UP000314294">
    <property type="component" value="Unassembled WGS sequence"/>
</dbReference>
<dbReference type="EMBL" id="SRLO01000468">
    <property type="protein sequence ID" value="TNN55024.1"/>
    <property type="molecule type" value="Genomic_DNA"/>
</dbReference>
<organism evidence="2 3">
    <name type="scientific">Liparis tanakae</name>
    <name type="common">Tanaka's snailfish</name>
    <dbReference type="NCBI Taxonomy" id="230148"/>
    <lineage>
        <taxon>Eukaryota</taxon>
        <taxon>Metazoa</taxon>
        <taxon>Chordata</taxon>
        <taxon>Craniata</taxon>
        <taxon>Vertebrata</taxon>
        <taxon>Euteleostomi</taxon>
        <taxon>Actinopterygii</taxon>
        <taxon>Neopterygii</taxon>
        <taxon>Teleostei</taxon>
        <taxon>Neoteleostei</taxon>
        <taxon>Acanthomorphata</taxon>
        <taxon>Eupercaria</taxon>
        <taxon>Perciformes</taxon>
        <taxon>Cottioidei</taxon>
        <taxon>Cottales</taxon>
        <taxon>Liparidae</taxon>
        <taxon>Liparis</taxon>
    </lineage>
</organism>
<proteinExistence type="predicted"/>
<accession>A0A4Z2GQM8</accession>
<keyword evidence="3" id="KW-1185">Reference proteome</keyword>
<evidence type="ECO:0000313" key="3">
    <source>
        <dbReference type="Proteomes" id="UP000314294"/>
    </source>
</evidence>
<protein>
    <submittedName>
        <fullName evidence="2">Uncharacterized protein</fullName>
    </submittedName>
</protein>